<dbReference type="PATRIC" id="fig|1240687.3.peg.3008"/>
<comment type="caution">
    <text evidence="1">The sequence shown here is derived from an EMBL/GenBank/DDBJ whole genome shotgun (WGS) entry which is preliminary data.</text>
</comment>
<dbReference type="EMBL" id="ANCE01000146">
    <property type="protein sequence ID" value="EMK23393.1"/>
    <property type="molecule type" value="Genomic_DNA"/>
</dbReference>
<sequence>MFRNKKFKTLESLKLVLFFKLRDVSFKTRISFYSSYDI</sequence>
<reference evidence="1 2" key="1">
    <citation type="submission" date="2013-01" db="EMBL/GenBank/DDBJ databases">
        <authorList>
            <person name="Harkins D.M."/>
            <person name="Durkin A.S."/>
            <person name="Brinkac L.M."/>
            <person name="Haft D.H."/>
            <person name="Selengut J.D."/>
            <person name="Sanka R."/>
            <person name="DePew J."/>
            <person name="Purushe J."/>
            <person name="Galloway R.L."/>
            <person name="Vinetz J.M."/>
            <person name="Sutton G.G."/>
            <person name="Nierman W.C."/>
            <person name="Fouts D.E."/>
        </authorList>
    </citation>
    <scope>NUCLEOTIDE SEQUENCE [LARGE SCALE GENOMIC DNA]</scope>
    <source>
        <strain evidence="1 2">Nikolaevo</strain>
    </source>
</reference>
<accession>M6F3P4</accession>
<protein>
    <submittedName>
        <fullName evidence="1">Uncharacterized protein</fullName>
    </submittedName>
</protein>
<proteinExistence type="predicted"/>
<gene>
    <name evidence="1" type="ORF">LEP1GSC008_1731</name>
</gene>
<name>M6F3P4_9LEPT</name>
<evidence type="ECO:0000313" key="2">
    <source>
        <dbReference type="Proteomes" id="UP000011980"/>
    </source>
</evidence>
<dbReference type="Proteomes" id="UP000011980">
    <property type="component" value="Unassembled WGS sequence"/>
</dbReference>
<dbReference type="AlphaFoldDB" id="M6F3P4"/>
<organism evidence="1 2">
    <name type="scientific">Leptospira kirschneri serovar Bulgarica str. Nikolaevo</name>
    <dbReference type="NCBI Taxonomy" id="1240687"/>
    <lineage>
        <taxon>Bacteria</taxon>
        <taxon>Pseudomonadati</taxon>
        <taxon>Spirochaetota</taxon>
        <taxon>Spirochaetia</taxon>
        <taxon>Leptospirales</taxon>
        <taxon>Leptospiraceae</taxon>
        <taxon>Leptospira</taxon>
    </lineage>
</organism>
<evidence type="ECO:0000313" key="1">
    <source>
        <dbReference type="EMBL" id="EMK23393.1"/>
    </source>
</evidence>